<dbReference type="InterPro" id="IPR017871">
    <property type="entry name" value="ABC_transporter-like_CS"/>
</dbReference>
<dbReference type="SUPFAM" id="SSF52540">
    <property type="entry name" value="P-loop containing nucleoside triphosphate hydrolases"/>
    <property type="match status" value="1"/>
</dbReference>
<dbReference type="SMART" id="SM00382">
    <property type="entry name" value="AAA"/>
    <property type="match status" value="1"/>
</dbReference>
<dbReference type="InterPro" id="IPR035906">
    <property type="entry name" value="MetI-like_sf"/>
</dbReference>
<dbReference type="InterPro" id="IPR013563">
    <property type="entry name" value="Oligopep_ABC_C"/>
</dbReference>
<feature type="region of interest" description="Disordered" evidence="12">
    <location>
        <begin position="230"/>
        <end position="253"/>
    </location>
</feature>
<dbReference type="GO" id="GO:0005524">
    <property type="term" value="F:ATP binding"/>
    <property type="evidence" value="ECO:0007669"/>
    <property type="project" value="UniProtKB-KW"/>
</dbReference>
<dbReference type="GO" id="GO:0005886">
    <property type="term" value="C:plasma membrane"/>
    <property type="evidence" value="ECO:0007669"/>
    <property type="project" value="UniProtKB-SubCell"/>
</dbReference>
<dbReference type="Gene3D" id="1.10.3720.10">
    <property type="entry name" value="MetI-like"/>
    <property type="match status" value="1"/>
</dbReference>
<keyword evidence="16" id="KW-1185">Reference proteome</keyword>
<feature type="domain" description="ABC transporter" evidence="13">
    <location>
        <begin position="258"/>
        <end position="502"/>
    </location>
</feature>
<evidence type="ECO:0000313" key="15">
    <source>
        <dbReference type="EMBL" id="NYI99645.1"/>
    </source>
</evidence>
<evidence type="ECO:0000256" key="3">
    <source>
        <dbReference type="ARBA" id="ARBA00005417"/>
    </source>
</evidence>
<dbReference type="CDD" id="cd03257">
    <property type="entry name" value="ABC_NikE_OppD_transporters"/>
    <property type="match status" value="1"/>
</dbReference>
<keyword evidence="5" id="KW-1003">Cell membrane</keyword>
<proteinExistence type="inferred from homology"/>
<keyword evidence="8 15" id="KW-0067">ATP-binding</keyword>
<evidence type="ECO:0000313" key="16">
    <source>
        <dbReference type="Proteomes" id="UP000530424"/>
    </source>
</evidence>
<evidence type="ECO:0000259" key="13">
    <source>
        <dbReference type="PROSITE" id="PS50893"/>
    </source>
</evidence>
<dbReference type="EMBL" id="JACCFP010000001">
    <property type="protein sequence ID" value="NYI99645.1"/>
    <property type="molecule type" value="Genomic_DNA"/>
</dbReference>
<dbReference type="PROSITE" id="PS00211">
    <property type="entry name" value="ABC_TRANSPORTER_1"/>
    <property type="match status" value="1"/>
</dbReference>
<dbReference type="CDD" id="cd06261">
    <property type="entry name" value="TM_PBP2"/>
    <property type="match status" value="1"/>
</dbReference>
<feature type="transmembrane region" description="Helical" evidence="11">
    <location>
        <begin position="112"/>
        <end position="132"/>
    </location>
</feature>
<gene>
    <name evidence="15" type="ORF">HNR19_000344</name>
</gene>
<comment type="subcellular location">
    <subcellularLocation>
        <location evidence="11">Cell membrane</location>
        <topology evidence="11">Multi-pass membrane protein</topology>
    </subcellularLocation>
    <subcellularLocation>
        <location evidence="2">Cell membrane</location>
        <topology evidence="2">Peripheral membrane protein</topology>
    </subcellularLocation>
    <subcellularLocation>
        <location evidence="1">Membrane</location>
        <topology evidence="1">Multi-pass membrane protein</topology>
    </subcellularLocation>
</comment>
<dbReference type="InterPro" id="IPR000515">
    <property type="entry name" value="MetI-like"/>
</dbReference>
<name>A0A853BY07_9ACTN</name>
<keyword evidence="7" id="KW-0547">Nucleotide-binding</keyword>
<dbReference type="GO" id="GO:0055085">
    <property type="term" value="P:transmembrane transport"/>
    <property type="evidence" value="ECO:0007669"/>
    <property type="project" value="InterPro"/>
</dbReference>
<reference evidence="15 16" key="1">
    <citation type="submission" date="2020-07" db="EMBL/GenBank/DDBJ databases">
        <title>Sequencing the genomes of 1000 actinobacteria strains.</title>
        <authorList>
            <person name="Klenk H.-P."/>
        </authorList>
    </citation>
    <scope>NUCLEOTIDE SEQUENCE [LARGE SCALE GENOMIC DNA]</scope>
    <source>
        <strain evidence="15 16">DSM 103833</strain>
    </source>
</reference>
<evidence type="ECO:0000256" key="12">
    <source>
        <dbReference type="SAM" id="MobiDB-lite"/>
    </source>
</evidence>
<evidence type="ECO:0000259" key="14">
    <source>
        <dbReference type="PROSITE" id="PS50928"/>
    </source>
</evidence>
<dbReference type="GO" id="GO:0016887">
    <property type="term" value="F:ATP hydrolysis activity"/>
    <property type="evidence" value="ECO:0007669"/>
    <property type="project" value="InterPro"/>
</dbReference>
<feature type="transmembrane region" description="Helical" evidence="11">
    <location>
        <begin position="152"/>
        <end position="175"/>
    </location>
</feature>
<protein>
    <submittedName>
        <fullName evidence="15">Oligopeptide/dipeptide ABC transporter ATP-binding protein</fullName>
    </submittedName>
</protein>
<dbReference type="NCBIfam" id="TIGR01727">
    <property type="entry name" value="oligo_HPY"/>
    <property type="match status" value="1"/>
</dbReference>
<keyword evidence="10 11" id="KW-0472">Membrane</keyword>
<evidence type="ECO:0000256" key="4">
    <source>
        <dbReference type="ARBA" id="ARBA00022448"/>
    </source>
</evidence>
<keyword evidence="6 11" id="KW-0812">Transmembrane</keyword>
<dbReference type="Gene3D" id="3.40.50.300">
    <property type="entry name" value="P-loop containing nucleotide triphosphate hydrolases"/>
    <property type="match status" value="1"/>
</dbReference>
<evidence type="ECO:0000256" key="2">
    <source>
        <dbReference type="ARBA" id="ARBA00004202"/>
    </source>
</evidence>
<dbReference type="PROSITE" id="PS50928">
    <property type="entry name" value="ABC_TM1"/>
    <property type="match status" value="1"/>
</dbReference>
<comment type="similarity">
    <text evidence="11">Belongs to the binding-protein-dependent transport system permease family.</text>
</comment>
<dbReference type="SUPFAM" id="SSF161098">
    <property type="entry name" value="MetI-like"/>
    <property type="match status" value="1"/>
</dbReference>
<feature type="transmembrane region" description="Helical" evidence="11">
    <location>
        <begin position="35"/>
        <end position="59"/>
    </location>
</feature>
<dbReference type="Pfam" id="PF00528">
    <property type="entry name" value="BPD_transp_1"/>
    <property type="match status" value="1"/>
</dbReference>
<evidence type="ECO:0000256" key="11">
    <source>
        <dbReference type="RuleBase" id="RU363032"/>
    </source>
</evidence>
<dbReference type="InterPro" id="IPR050388">
    <property type="entry name" value="ABC_Ni/Peptide_Import"/>
</dbReference>
<dbReference type="InterPro" id="IPR027417">
    <property type="entry name" value="P-loop_NTPase"/>
</dbReference>
<dbReference type="PANTHER" id="PTHR43297:SF2">
    <property type="entry name" value="DIPEPTIDE TRANSPORT ATP-BINDING PROTEIN DPPD"/>
    <property type="match status" value="1"/>
</dbReference>
<accession>A0A853BY07</accession>
<evidence type="ECO:0000256" key="10">
    <source>
        <dbReference type="ARBA" id="ARBA00023136"/>
    </source>
</evidence>
<evidence type="ECO:0000256" key="5">
    <source>
        <dbReference type="ARBA" id="ARBA00022475"/>
    </source>
</evidence>
<feature type="domain" description="ABC transmembrane type-1" evidence="14">
    <location>
        <begin position="31"/>
        <end position="220"/>
    </location>
</feature>
<feature type="transmembrane region" description="Helical" evidence="11">
    <location>
        <begin position="80"/>
        <end position="106"/>
    </location>
</feature>
<evidence type="ECO:0000256" key="1">
    <source>
        <dbReference type="ARBA" id="ARBA00004141"/>
    </source>
</evidence>
<sequence>MDAMHQGPSADHWLGTDALGRDVLARVLVAARLSVLLALAATALGTIGGVLLGCLPFLLGRRLGRIAIGAIDLAVSFPGLLVAIFLAVIVGVGPTGAVIALGVAMVPNCARLTYTMTAAVAASNYVTAARALGVGRVAVIRRHIVPNIAEPLLITTASTTGSMLLAFAGLSYLGFGVQAPSYDWGRLLNEGLAEIYVNPAAALGPGVAVVLAGIVFSLVGEWGARAAGIRDDGPRSRRRRTAAAPPPEREPAASGAALVIDDLTVAFGEHTAVRGLSLSVGDGEVVGIVGESGSGKSVTAMAVADLLPPAATVQARDLAVDGRTLRDLGPRARRDWLAERLGVVFQNPLTALNPTMRIGDQVVEGIRDRDGTRRAPDATVALLERVRMPAPAVRARQRPHELSGGMRQRAVIAIGIATDPKVVIADEPTTALDVRLQKHVLTMLEEVRAAAGATLLLISHDLAVVSTIATRVVVMYGGRVMEDLPVGTLHDPAHPYTAALLRAVPDLHTDVGRDLVTIEGRPPASADALPGCPFAPRCDRAEHRCHTEAPPLLDHNDGHRLACWNPVRELATRACHEAMTPTGGRAE</sequence>
<keyword evidence="9 11" id="KW-1133">Transmembrane helix</keyword>
<dbReference type="InterPro" id="IPR003593">
    <property type="entry name" value="AAA+_ATPase"/>
</dbReference>
<dbReference type="Pfam" id="PF00005">
    <property type="entry name" value="ABC_tran"/>
    <property type="match status" value="1"/>
</dbReference>
<dbReference type="InterPro" id="IPR003439">
    <property type="entry name" value="ABC_transporter-like_ATP-bd"/>
</dbReference>
<comment type="caution">
    <text evidence="15">The sequence shown here is derived from an EMBL/GenBank/DDBJ whole genome shotgun (WGS) entry which is preliminary data.</text>
</comment>
<dbReference type="Proteomes" id="UP000530424">
    <property type="component" value="Unassembled WGS sequence"/>
</dbReference>
<dbReference type="GO" id="GO:0015833">
    <property type="term" value="P:peptide transport"/>
    <property type="evidence" value="ECO:0007669"/>
    <property type="project" value="InterPro"/>
</dbReference>
<dbReference type="Pfam" id="PF08352">
    <property type="entry name" value="oligo_HPY"/>
    <property type="match status" value="1"/>
</dbReference>
<dbReference type="PANTHER" id="PTHR43297">
    <property type="entry name" value="OLIGOPEPTIDE TRANSPORT ATP-BINDING PROTEIN APPD"/>
    <property type="match status" value="1"/>
</dbReference>
<comment type="similarity">
    <text evidence="3">Belongs to the ABC transporter superfamily.</text>
</comment>
<dbReference type="AlphaFoldDB" id="A0A853BY07"/>
<evidence type="ECO:0000256" key="9">
    <source>
        <dbReference type="ARBA" id="ARBA00022989"/>
    </source>
</evidence>
<dbReference type="PROSITE" id="PS50893">
    <property type="entry name" value="ABC_TRANSPORTER_2"/>
    <property type="match status" value="1"/>
</dbReference>
<keyword evidence="4 11" id="KW-0813">Transport</keyword>
<feature type="transmembrane region" description="Helical" evidence="11">
    <location>
        <begin position="195"/>
        <end position="220"/>
    </location>
</feature>
<organism evidence="15 16">
    <name type="scientific">Nocardioides thalensis</name>
    <dbReference type="NCBI Taxonomy" id="1914755"/>
    <lineage>
        <taxon>Bacteria</taxon>
        <taxon>Bacillati</taxon>
        <taxon>Actinomycetota</taxon>
        <taxon>Actinomycetes</taxon>
        <taxon>Propionibacteriales</taxon>
        <taxon>Nocardioidaceae</taxon>
        <taxon>Nocardioides</taxon>
    </lineage>
</organism>
<evidence type="ECO:0000256" key="8">
    <source>
        <dbReference type="ARBA" id="ARBA00022840"/>
    </source>
</evidence>
<evidence type="ECO:0000256" key="7">
    <source>
        <dbReference type="ARBA" id="ARBA00022741"/>
    </source>
</evidence>
<evidence type="ECO:0000256" key="6">
    <source>
        <dbReference type="ARBA" id="ARBA00022692"/>
    </source>
</evidence>